<gene>
    <name evidence="1" type="ordered locus">Awo_c31020</name>
    <name evidence="2" type="ordered locus">Awo_c35080</name>
</gene>
<dbReference type="KEGG" id="awo:Awo_c31020"/>
<dbReference type="Proteomes" id="UP000007177">
    <property type="component" value="Chromosome"/>
</dbReference>
<proteinExistence type="predicted"/>
<organism evidence="2 3">
    <name type="scientific">Acetobacterium woodii (strain ATCC 29683 / DSM 1030 / JCM 2381 / KCTC 1655 / WB1)</name>
    <dbReference type="NCBI Taxonomy" id="931626"/>
    <lineage>
        <taxon>Bacteria</taxon>
        <taxon>Bacillati</taxon>
        <taxon>Bacillota</taxon>
        <taxon>Clostridia</taxon>
        <taxon>Eubacteriales</taxon>
        <taxon>Eubacteriaceae</taxon>
        <taxon>Acetobacterium</taxon>
    </lineage>
</organism>
<evidence type="ECO:0000313" key="1">
    <source>
        <dbReference type="EMBL" id="AFA49830.1"/>
    </source>
</evidence>
<dbReference type="HOGENOM" id="CLU_172477_0_0_9"/>
<evidence type="ECO:0000313" key="3">
    <source>
        <dbReference type="Proteomes" id="UP000007177"/>
    </source>
</evidence>
<dbReference type="AlphaFoldDB" id="H6LCB7"/>
<reference evidence="2 3" key="2">
    <citation type="journal article" date="2012" name="PLoS ONE">
        <title>An ancient pathway combining carbon dioxide fixation with the generation and utilization of a sodium ion gradient for ATP synthesis.</title>
        <authorList>
            <person name="Poehlein A."/>
            <person name="Schmidt S."/>
            <person name="Kaster A.K."/>
            <person name="Goenrich M."/>
            <person name="Vollmers J."/>
            <person name="Thurmer A."/>
            <person name="Bertsch J."/>
            <person name="Schuchmann K."/>
            <person name="Voigt B."/>
            <person name="Hecker M."/>
            <person name="Daniel R."/>
            <person name="Thauer R.K."/>
            <person name="Gottschalk G."/>
            <person name="Muller V."/>
        </authorList>
    </citation>
    <scope>NUCLEOTIDE SEQUENCE [LARGE SCALE GENOMIC DNA]</scope>
    <source>
        <strain evidence="3">ATCC 29683 / DSM 1030 / JCM 2381 / KCTC 1655 / WB1</strain>
        <strain evidence="2">DSM 1030</strain>
    </source>
</reference>
<dbReference type="InterPro" id="IPR006450">
    <property type="entry name" value="Phage_HK97_gp6-like"/>
</dbReference>
<dbReference type="OrthoDB" id="2889166at2"/>
<dbReference type="eggNOG" id="ENOG50332RV">
    <property type="taxonomic scope" value="Bacteria"/>
</dbReference>
<dbReference type="STRING" id="931626.Awo_c31020"/>
<dbReference type="EMBL" id="CP002987">
    <property type="protein sequence ID" value="AFA49830.1"/>
    <property type="molecule type" value="Genomic_DNA"/>
</dbReference>
<accession>H6LCB7</accession>
<dbReference type="KEGG" id="awo:Awo_c35080"/>
<reference evidence="3" key="1">
    <citation type="submission" date="2011-07" db="EMBL/GenBank/DDBJ databases">
        <title>Complete genome sequence of Acetobacterium woodii.</title>
        <authorList>
            <person name="Poehlein A."/>
            <person name="Schmidt S."/>
            <person name="Kaster A.-K."/>
            <person name="Goenrich M."/>
            <person name="Vollmers J."/>
            <person name="Thuermer A."/>
            <person name="Gottschalk G."/>
            <person name="Thauer R.K."/>
            <person name="Daniel R."/>
            <person name="Mueller V."/>
        </authorList>
    </citation>
    <scope>NUCLEOTIDE SEQUENCE [LARGE SCALE GENOMIC DNA]</scope>
    <source>
        <strain evidence="3">ATCC 29683 / DSM 1030 / JCM 2381 / KCTC 1655 / WB1</strain>
    </source>
</reference>
<keyword evidence="3" id="KW-1185">Reference proteome</keyword>
<dbReference type="NCBIfam" id="TIGR01560">
    <property type="entry name" value="put_DNA_pack"/>
    <property type="match status" value="1"/>
</dbReference>
<dbReference type="RefSeq" id="WP_014357427.1">
    <property type="nucleotide sequence ID" value="NC_016894.1"/>
</dbReference>
<evidence type="ECO:0000313" key="2">
    <source>
        <dbReference type="EMBL" id="AFA50232.1"/>
    </source>
</evidence>
<dbReference type="EMBL" id="CP002987">
    <property type="protein sequence ID" value="AFA50232.1"/>
    <property type="molecule type" value="Genomic_DNA"/>
</dbReference>
<dbReference type="Pfam" id="PF24829">
    <property type="entry name" value="Phage_connect_2"/>
    <property type="match status" value="1"/>
</dbReference>
<protein>
    <submittedName>
        <fullName evidence="2">Putative prophage LambdaBa04 DNA packaging protein</fullName>
    </submittedName>
</protein>
<name>H6LCB7_ACEWD</name>
<sequence length="100" mass="11285">MIESIRNALRIKNIVFDEEITDLIEACKLDLSISGVKIIDDTDPLIKQAVKTYVKANFGLDNKDGEKYMESYEAIKRHLALCGDYNVEPIEVIVLPEEGV</sequence>
<dbReference type="InterPro" id="IPR056951">
    <property type="entry name" value="Phage_connect_2"/>
</dbReference>